<comment type="catalytic activity">
    <reaction evidence="6">
        <text>L-lysyl-[protein] + 3 S-adenosyl-L-methionine = N(6),N(6),N(6)-trimethyl-L-lysyl-[protein] + 3 S-adenosyl-L-homocysteine + 3 H(+)</text>
        <dbReference type="Rhea" id="RHEA:54192"/>
        <dbReference type="Rhea" id="RHEA-COMP:9752"/>
        <dbReference type="Rhea" id="RHEA-COMP:13826"/>
        <dbReference type="ChEBI" id="CHEBI:15378"/>
        <dbReference type="ChEBI" id="CHEBI:29969"/>
        <dbReference type="ChEBI" id="CHEBI:57856"/>
        <dbReference type="ChEBI" id="CHEBI:59789"/>
        <dbReference type="ChEBI" id="CHEBI:61961"/>
    </reaction>
</comment>
<feature type="binding site" evidence="6">
    <location>
        <position position="240"/>
    </location>
    <ligand>
        <name>S-adenosyl-L-methionine</name>
        <dbReference type="ChEBI" id="CHEBI:59789"/>
    </ligand>
</feature>
<evidence type="ECO:0000256" key="4">
    <source>
        <dbReference type="ARBA" id="ARBA00022679"/>
    </source>
</evidence>
<comment type="function">
    <text evidence="6">Methylates ribosomal protein L11.</text>
</comment>
<reference evidence="7 8" key="1">
    <citation type="submission" date="2019-06" db="EMBL/GenBank/DDBJ databases">
        <title>Thermomonas aquatica sp. nov., isolated from an industrial wastewater treatment plant.</title>
        <authorList>
            <person name="Jeon J.H."/>
            <person name="Park D.-S."/>
        </authorList>
    </citation>
    <scope>NUCLEOTIDE SEQUENCE [LARGE SCALE GENOMIC DNA]</scope>
    <source>
        <strain evidence="7 8">SY21</strain>
    </source>
</reference>
<evidence type="ECO:0000256" key="5">
    <source>
        <dbReference type="ARBA" id="ARBA00022691"/>
    </source>
</evidence>
<organism evidence="7 8">
    <name type="scientific">Thermomonas aquatica</name>
    <dbReference type="NCBI Taxonomy" id="2202149"/>
    <lineage>
        <taxon>Bacteria</taxon>
        <taxon>Pseudomonadati</taxon>
        <taxon>Pseudomonadota</taxon>
        <taxon>Gammaproteobacteria</taxon>
        <taxon>Lysobacterales</taxon>
        <taxon>Lysobacteraceae</taxon>
        <taxon>Thermomonas</taxon>
    </lineage>
</organism>
<comment type="subcellular location">
    <subcellularLocation>
        <location evidence="6">Cytoplasm</location>
    </subcellularLocation>
</comment>
<dbReference type="KEGG" id="thes:FHQ07_10505"/>
<dbReference type="GO" id="GO:0005829">
    <property type="term" value="C:cytosol"/>
    <property type="evidence" value="ECO:0007669"/>
    <property type="project" value="TreeGrafter"/>
</dbReference>
<evidence type="ECO:0000256" key="6">
    <source>
        <dbReference type="HAMAP-Rule" id="MF_00735"/>
    </source>
</evidence>
<dbReference type="InterPro" id="IPR004498">
    <property type="entry name" value="Ribosomal_PrmA_MeTrfase"/>
</dbReference>
<name>A0A5B7ZT51_9GAMM</name>
<dbReference type="OrthoDB" id="9785995at2"/>
<keyword evidence="7" id="KW-0689">Ribosomal protein</keyword>
<sequence>MPYLQLAIPCTEDRQPRVERALEDVGALAVTLQDAHLDAADEQAIFEPGVGEIPLWREMTLTALFDADSDALWLLAALEAFDPGIDWTQARFEKVEDQDWERAWLDQFQPMRFGARTWIVPWNHELPDAAQAGDAAVVRLDPGLAFGSGTHPTTALCLAWLDGLAARGELQGRELLDFGCGSGILALAALKLGAARAVGVDNDPQALIATADNAQRNGMVIDVFLPQDEPVRAYPVVVANILAVALDALAETLAARTEAGGRIAMSGILAGQEGELLERYAAWFDELRVARQDDWIRIEGRRR</sequence>
<keyword evidence="5 6" id="KW-0949">S-adenosyl-L-methionine</keyword>
<dbReference type="SUPFAM" id="SSF53335">
    <property type="entry name" value="S-adenosyl-L-methionine-dependent methyltransferases"/>
    <property type="match status" value="1"/>
</dbReference>
<dbReference type="HAMAP" id="MF_00735">
    <property type="entry name" value="Methyltr_PrmA"/>
    <property type="match status" value="1"/>
</dbReference>
<feature type="binding site" evidence="6">
    <location>
        <position position="179"/>
    </location>
    <ligand>
        <name>S-adenosyl-L-methionine</name>
        <dbReference type="ChEBI" id="CHEBI:59789"/>
    </ligand>
</feature>
<dbReference type="GO" id="GO:0005840">
    <property type="term" value="C:ribosome"/>
    <property type="evidence" value="ECO:0007669"/>
    <property type="project" value="UniProtKB-KW"/>
</dbReference>
<keyword evidence="2 6" id="KW-0963">Cytoplasm</keyword>
<keyword evidence="3 6" id="KW-0489">Methyltransferase</keyword>
<comment type="similarity">
    <text evidence="1 6">Belongs to the methyltransferase superfamily. PrmA family.</text>
</comment>
<evidence type="ECO:0000256" key="3">
    <source>
        <dbReference type="ARBA" id="ARBA00022603"/>
    </source>
</evidence>
<dbReference type="RefSeq" id="WP_139716754.1">
    <property type="nucleotide sequence ID" value="NZ_CP040871.1"/>
</dbReference>
<dbReference type="EMBL" id="CP040871">
    <property type="protein sequence ID" value="QDA57703.1"/>
    <property type="molecule type" value="Genomic_DNA"/>
</dbReference>
<dbReference type="PIRSF" id="PIRSF000401">
    <property type="entry name" value="RPL11_MTase"/>
    <property type="match status" value="1"/>
</dbReference>
<dbReference type="NCBIfam" id="TIGR00406">
    <property type="entry name" value="prmA"/>
    <property type="match status" value="1"/>
</dbReference>
<dbReference type="GO" id="GO:0032259">
    <property type="term" value="P:methylation"/>
    <property type="evidence" value="ECO:0007669"/>
    <property type="project" value="UniProtKB-KW"/>
</dbReference>
<dbReference type="GO" id="GO:0016279">
    <property type="term" value="F:protein-lysine N-methyltransferase activity"/>
    <property type="evidence" value="ECO:0007669"/>
    <property type="project" value="TreeGrafter"/>
</dbReference>
<dbReference type="PANTHER" id="PTHR43648:SF1">
    <property type="entry name" value="ELECTRON TRANSFER FLAVOPROTEIN BETA SUBUNIT LYSINE METHYLTRANSFERASE"/>
    <property type="match status" value="1"/>
</dbReference>
<evidence type="ECO:0000313" key="7">
    <source>
        <dbReference type="EMBL" id="QDA57703.1"/>
    </source>
</evidence>
<dbReference type="InterPro" id="IPR029063">
    <property type="entry name" value="SAM-dependent_MTases_sf"/>
</dbReference>
<dbReference type="AlphaFoldDB" id="A0A5B7ZT51"/>
<dbReference type="Pfam" id="PF06325">
    <property type="entry name" value="PrmA"/>
    <property type="match status" value="1"/>
</dbReference>
<dbReference type="InterPro" id="IPR050078">
    <property type="entry name" value="Ribosomal_L11_MeTrfase_PrmA"/>
</dbReference>
<keyword evidence="8" id="KW-1185">Reference proteome</keyword>
<evidence type="ECO:0000313" key="8">
    <source>
        <dbReference type="Proteomes" id="UP000308149"/>
    </source>
</evidence>
<dbReference type="PANTHER" id="PTHR43648">
    <property type="entry name" value="ELECTRON TRANSFER FLAVOPROTEIN BETA SUBUNIT LYSINE METHYLTRANSFERASE"/>
    <property type="match status" value="1"/>
</dbReference>
<keyword evidence="7" id="KW-0687">Ribonucleoprotein</keyword>
<gene>
    <name evidence="6" type="primary">prmA</name>
    <name evidence="7" type="ORF">FHQ07_10505</name>
</gene>
<evidence type="ECO:0000256" key="1">
    <source>
        <dbReference type="ARBA" id="ARBA00009741"/>
    </source>
</evidence>
<accession>A0A5B7ZT51</accession>
<dbReference type="Proteomes" id="UP000308149">
    <property type="component" value="Chromosome"/>
</dbReference>
<evidence type="ECO:0000256" key="2">
    <source>
        <dbReference type="ARBA" id="ARBA00022490"/>
    </source>
</evidence>
<dbReference type="Gene3D" id="3.40.50.150">
    <property type="entry name" value="Vaccinia Virus protein VP39"/>
    <property type="match status" value="1"/>
</dbReference>
<feature type="binding site" evidence="6">
    <location>
        <position position="154"/>
    </location>
    <ligand>
        <name>S-adenosyl-L-methionine</name>
        <dbReference type="ChEBI" id="CHEBI:59789"/>
    </ligand>
</feature>
<keyword evidence="4 6" id="KW-0808">Transferase</keyword>
<proteinExistence type="inferred from homology"/>
<protein>
    <recommendedName>
        <fullName evidence="6">Ribosomal protein L11 methyltransferase</fullName>
        <shortName evidence="6">L11 Mtase</shortName>
        <ecNumber evidence="6">2.1.1.-</ecNumber>
    </recommendedName>
</protein>
<feature type="binding site" evidence="6">
    <location>
        <position position="201"/>
    </location>
    <ligand>
        <name>S-adenosyl-L-methionine</name>
        <dbReference type="ChEBI" id="CHEBI:59789"/>
    </ligand>
</feature>
<dbReference type="EC" id="2.1.1.-" evidence="6"/>